<dbReference type="GO" id="GO:0044322">
    <property type="term" value="C:endoplasmic reticulum quality control compartment"/>
    <property type="evidence" value="ECO:0007669"/>
    <property type="project" value="GOC"/>
</dbReference>
<evidence type="ECO:0000256" key="1">
    <source>
        <dbReference type="ARBA" id="ARBA00004240"/>
    </source>
</evidence>
<feature type="compositionally biased region" description="Low complexity" evidence="8">
    <location>
        <begin position="651"/>
        <end position="664"/>
    </location>
</feature>
<keyword evidence="7" id="KW-0326">Glycosidase</keyword>
<evidence type="ECO:0000256" key="5">
    <source>
        <dbReference type="PIRSR" id="PIRSR601382-1"/>
    </source>
</evidence>
<evidence type="ECO:0000313" key="13">
    <source>
        <dbReference type="EMBL" id="CAE2305878.1"/>
    </source>
</evidence>
<feature type="active site" description="Proton donor" evidence="5">
    <location>
        <position position="464"/>
    </location>
</feature>
<feature type="compositionally biased region" description="Basic and acidic residues" evidence="8">
    <location>
        <begin position="829"/>
        <end position="842"/>
    </location>
</feature>
<dbReference type="GO" id="GO:0005509">
    <property type="term" value="F:calcium ion binding"/>
    <property type="evidence" value="ECO:0007669"/>
    <property type="project" value="InterPro"/>
</dbReference>
<dbReference type="EC" id="3.2.1.-" evidence="7"/>
<evidence type="ECO:0000256" key="3">
    <source>
        <dbReference type="ARBA" id="ARBA00022824"/>
    </source>
</evidence>
<keyword evidence="6" id="KW-0106">Calcium</keyword>
<keyword evidence="3" id="KW-0256">Endoplasmic reticulum</keyword>
<name>A0A6U6AEJ8_GUITH</name>
<feature type="compositionally biased region" description="Basic and acidic residues" evidence="8">
    <location>
        <begin position="754"/>
        <end position="777"/>
    </location>
</feature>
<evidence type="ECO:0000256" key="9">
    <source>
        <dbReference type="SAM" id="SignalP"/>
    </source>
</evidence>
<dbReference type="InterPro" id="IPR036026">
    <property type="entry name" value="Seven-hairpin_glycosidases"/>
</dbReference>
<dbReference type="SUPFAM" id="SSF48225">
    <property type="entry name" value="Seven-hairpin glycosidases"/>
    <property type="match status" value="1"/>
</dbReference>
<dbReference type="InterPro" id="IPR044674">
    <property type="entry name" value="EDEM1/2/3"/>
</dbReference>
<feature type="active site" description="Proton donor" evidence="5">
    <location>
        <position position="236"/>
    </location>
</feature>
<reference evidence="11" key="1">
    <citation type="submission" date="2021-01" db="EMBL/GenBank/DDBJ databases">
        <authorList>
            <person name="Corre E."/>
            <person name="Pelletier E."/>
            <person name="Niang G."/>
            <person name="Scheremetjew M."/>
            <person name="Finn R."/>
            <person name="Kale V."/>
            <person name="Holt S."/>
            <person name="Cochrane G."/>
            <person name="Meng A."/>
            <person name="Brown T."/>
            <person name="Cohen L."/>
        </authorList>
    </citation>
    <scope>NUCLEOTIDE SEQUENCE</scope>
    <source>
        <strain evidence="11">CCMP 2712</strain>
    </source>
</reference>
<evidence type="ECO:0000256" key="7">
    <source>
        <dbReference type="RuleBase" id="RU361193"/>
    </source>
</evidence>
<sequence length="934" mass="104009">MPLHVRGHTNTLRAILLSLLLLTPLVSEASEMDAAAMEQSVMDLLRKGDVEGSRGLRKEILRLVLQDEELASSFDLLNASNRDQFHLGEAIIARALSSESNPQTLNEMKRRLIDILRGSSGDSLAADELQEADEGAEKFEEEIFSETYVESVRKEIVEMFEFSFNGYMQWAYPYDELRPISCSGKDLFGQGGYKLTLIDALDTLAIMGNLSAFDAAVRKVMAEVSFDVDINVSVFETNIRALGGLLSAHFLALRFLSWYDNELLLLAVDLADRLMPAFNTKTGIPYGTVNLRRGVPPGETVITSAAGGGTNLLEFVMLSRLTLDPKYELAARRATAGLWSRRSRLGLVGNHINIDSGVWTHLDSGLGTNIDSLYEYLVKAHFLFGDGDSLHMFSECYAGIMKFLRKGAWYLDVNMQSGTVSWMVYSSLASFWPGLQVLFGDIDAAVESQYAIHSLWRRFGGIPEAFNLEAGKLHTGAEGYPLRPETVESIYYLYQATHDPVWLSMGLDILVSLKSLMKTRCGYAAMSNVETKRLEDRMDSYFLAETLKYLFLLFDRDHWLNREPYVFNTEGHPLPVKVEYLVGHNVSYEALVKTCELENGTSCYTGLRKMGVCRKTNFKRKLSAYGFDLLEDELEDNKGRAEERQNRGEEAAAPAHGGDDGAAARQNEEERTTAVGSQTQDQLASPGGEQQVKEVRQEADGRGEAAQGGDAVGNDSQAEASSSSSPPPSPQSPPPPPLSAPPGLEQESSPTAAEAHEVHKAEEPKARDAAEEGGEEAKTCRRLVEQKLFVPYSIHLVEKEEHVLREGECGYGFYVRGGGAPSLDSTGGAEKEGKDEGRPDREERAREVMQRLQEARNFRLDHNQLGRPGWRHGMHQDPQVSARILDERVRREMDHARRTCQQTYQQDAEAAEECEMKLWNKLLRQAGARELVMD</sequence>
<comment type="similarity">
    <text evidence="2 7">Belongs to the glycosyl hydrolase 47 family.</text>
</comment>
<dbReference type="GO" id="GO:0016020">
    <property type="term" value="C:membrane"/>
    <property type="evidence" value="ECO:0007669"/>
    <property type="project" value="InterPro"/>
</dbReference>
<keyword evidence="6" id="KW-0479">Metal-binding</keyword>
<dbReference type="AlphaFoldDB" id="A0A6U6AEJ8"/>
<keyword evidence="4" id="KW-0325">Glycoprotein</keyword>
<dbReference type="PRINTS" id="PR00747">
    <property type="entry name" value="GLYHDRLASE47"/>
</dbReference>
<feature type="compositionally biased region" description="Basic and acidic residues" evidence="8">
    <location>
        <begin position="691"/>
        <end position="703"/>
    </location>
</feature>
<dbReference type="EMBL" id="HBKN01023684">
    <property type="protein sequence ID" value="CAE2305878.1"/>
    <property type="molecule type" value="Transcribed_RNA"/>
</dbReference>
<dbReference type="Gene3D" id="1.50.10.10">
    <property type="match status" value="1"/>
</dbReference>
<proteinExistence type="inferred from homology"/>
<keyword evidence="7" id="KW-0378">Hydrolase</keyword>
<evidence type="ECO:0000256" key="4">
    <source>
        <dbReference type="ARBA" id="ARBA00023180"/>
    </source>
</evidence>
<feature type="compositionally biased region" description="Pro residues" evidence="8">
    <location>
        <begin position="725"/>
        <end position="740"/>
    </location>
</feature>
<dbReference type="InterPro" id="IPR001382">
    <property type="entry name" value="Glyco_hydro_47"/>
</dbReference>
<feature type="region of interest" description="Disordered" evidence="8">
    <location>
        <begin position="818"/>
        <end position="842"/>
    </location>
</feature>
<feature type="signal peptide" evidence="9">
    <location>
        <begin position="1"/>
        <end position="29"/>
    </location>
</feature>
<dbReference type="GO" id="GO:0004571">
    <property type="term" value="F:mannosyl-oligosaccharide 1,2-alpha-mannosidase activity"/>
    <property type="evidence" value="ECO:0007669"/>
    <property type="project" value="InterPro"/>
</dbReference>
<evidence type="ECO:0000256" key="2">
    <source>
        <dbReference type="ARBA" id="ARBA00007658"/>
    </source>
</evidence>
<gene>
    <name evidence="10" type="ORF">GTHE00462_LOCUS18563</name>
    <name evidence="11" type="ORF">GTHE00462_LOCUS18564</name>
    <name evidence="12" type="ORF">GTHE00462_LOCUS18566</name>
    <name evidence="13" type="ORF">GTHE00462_LOCUS18567</name>
</gene>
<dbReference type="EMBL" id="HBKN01023681">
    <property type="protein sequence ID" value="CAE2305871.1"/>
    <property type="molecule type" value="Transcribed_RNA"/>
</dbReference>
<dbReference type="PANTHER" id="PTHR45679">
    <property type="entry name" value="ER DEGRADATION-ENHANCING ALPHA-MANNOSIDASE-LIKE PROTEIN 2"/>
    <property type="match status" value="1"/>
</dbReference>
<evidence type="ECO:0000256" key="6">
    <source>
        <dbReference type="PIRSR" id="PIRSR601382-2"/>
    </source>
</evidence>
<dbReference type="Pfam" id="PF01532">
    <property type="entry name" value="Glyco_hydro_47"/>
    <property type="match status" value="1"/>
</dbReference>
<dbReference type="EMBL" id="HBKN01023680">
    <property type="protein sequence ID" value="CAE2305870.1"/>
    <property type="molecule type" value="Transcribed_RNA"/>
</dbReference>
<keyword evidence="9" id="KW-0732">Signal</keyword>
<feature type="compositionally biased region" description="Basic and acidic residues" evidence="8">
    <location>
        <begin position="638"/>
        <end position="650"/>
    </location>
</feature>
<accession>A0A6U6AEJ8</accession>
<dbReference type="GO" id="GO:0005975">
    <property type="term" value="P:carbohydrate metabolic process"/>
    <property type="evidence" value="ECO:0007669"/>
    <property type="project" value="InterPro"/>
</dbReference>
<dbReference type="GO" id="GO:1904380">
    <property type="term" value="P:endoplasmic reticulum mannose trimming"/>
    <property type="evidence" value="ECO:0007669"/>
    <property type="project" value="InterPro"/>
</dbReference>
<dbReference type="EMBL" id="HBKN01023683">
    <property type="protein sequence ID" value="CAE2305875.1"/>
    <property type="molecule type" value="Transcribed_RNA"/>
</dbReference>
<evidence type="ECO:0000313" key="11">
    <source>
        <dbReference type="EMBL" id="CAE2305871.1"/>
    </source>
</evidence>
<evidence type="ECO:0000313" key="10">
    <source>
        <dbReference type="EMBL" id="CAE2305870.1"/>
    </source>
</evidence>
<feature type="compositionally biased region" description="Polar residues" evidence="8">
    <location>
        <begin position="674"/>
        <end position="683"/>
    </location>
</feature>
<feature type="binding site" evidence="6">
    <location>
        <position position="569"/>
    </location>
    <ligand>
        <name>Ca(2+)</name>
        <dbReference type="ChEBI" id="CHEBI:29108"/>
    </ligand>
</feature>
<organism evidence="11">
    <name type="scientific">Guillardia theta</name>
    <name type="common">Cryptophyte</name>
    <name type="synonym">Cryptomonas phi</name>
    <dbReference type="NCBI Taxonomy" id="55529"/>
    <lineage>
        <taxon>Eukaryota</taxon>
        <taxon>Cryptophyceae</taxon>
        <taxon>Pyrenomonadales</taxon>
        <taxon>Geminigeraceae</taxon>
        <taxon>Guillardia</taxon>
    </lineage>
</organism>
<comment type="subcellular location">
    <subcellularLocation>
        <location evidence="1">Endoplasmic reticulum</location>
    </subcellularLocation>
</comment>
<dbReference type="InterPro" id="IPR012341">
    <property type="entry name" value="6hp_glycosidase-like_sf"/>
</dbReference>
<protein>
    <recommendedName>
        <fullName evidence="7">alpha-1,2-Mannosidase</fullName>
        <ecNumber evidence="7">3.2.1.-</ecNumber>
    </recommendedName>
</protein>
<dbReference type="PANTHER" id="PTHR45679:SF6">
    <property type="entry name" value="ER DEGRADATION-ENHANCING ALPHA-MANNOSIDASE-LIKE PROTEIN 2"/>
    <property type="match status" value="1"/>
</dbReference>
<comment type="cofactor">
    <cofactor evidence="6">
        <name>Ca(2+)</name>
        <dbReference type="ChEBI" id="CHEBI:29108"/>
    </cofactor>
</comment>
<evidence type="ECO:0000256" key="8">
    <source>
        <dbReference type="SAM" id="MobiDB-lite"/>
    </source>
</evidence>
<feature type="active site" evidence="5">
    <location>
        <position position="485"/>
    </location>
</feature>
<feature type="region of interest" description="Disordered" evidence="8">
    <location>
        <begin position="638"/>
        <end position="777"/>
    </location>
</feature>
<feature type="chain" id="PRO_5035585933" description="alpha-1,2-Mannosidase" evidence="9">
    <location>
        <begin position="30"/>
        <end position="934"/>
    </location>
</feature>
<feature type="active site" evidence="5">
    <location>
        <position position="371"/>
    </location>
</feature>
<evidence type="ECO:0000313" key="12">
    <source>
        <dbReference type="EMBL" id="CAE2305875.1"/>
    </source>
</evidence>